<keyword evidence="2" id="KW-0238">DNA-binding</keyword>
<dbReference type="SUPFAM" id="SSF46785">
    <property type="entry name" value="Winged helix' DNA-binding domain"/>
    <property type="match status" value="1"/>
</dbReference>
<dbReference type="Pfam" id="PF01037">
    <property type="entry name" value="AsnC_trans_reg"/>
    <property type="match status" value="1"/>
</dbReference>
<evidence type="ECO:0000256" key="2">
    <source>
        <dbReference type="ARBA" id="ARBA00023125"/>
    </source>
</evidence>
<dbReference type="PROSITE" id="PS50956">
    <property type="entry name" value="HTH_ASNC_2"/>
    <property type="match status" value="1"/>
</dbReference>
<dbReference type="Gene3D" id="3.30.70.920">
    <property type="match status" value="1"/>
</dbReference>
<dbReference type="GO" id="GO:0043200">
    <property type="term" value="P:response to amino acid"/>
    <property type="evidence" value="ECO:0007669"/>
    <property type="project" value="TreeGrafter"/>
</dbReference>
<name>A0A3M8DUW3_9BACL</name>
<dbReference type="SUPFAM" id="SSF54909">
    <property type="entry name" value="Dimeric alpha+beta barrel"/>
    <property type="match status" value="1"/>
</dbReference>
<dbReference type="InterPro" id="IPR019888">
    <property type="entry name" value="Tscrpt_reg_AsnC-like"/>
</dbReference>
<gene>
    <name evidence="5" type="ORF">EDM56_06760</name>
</gene>
<dbReference type="InterPro" id="IPR011991">
    <property type="entry name" value="ArsR-like_HTH"/>
</dbReference>
<evidence type="ECO:0000313" key="6">
    <source>
        <dbReference type="Proteomes" id="UP000271031"/>
    </source>
</evidence>
<keyword evidence="6" id="KW-1185">Reference proteome</keyword>
<dbReference type="InterPro" id="IPR036390">
    <property type="entry name" value="WH_DNA-bd_sf"/>
</dbReference>
<dbReference type="InterPro" id="IPR019887">
    <property type="entry name" value="Tscrpt_reg_AsnC/Lrp_C"/>
</dbReference>
<dbReference type="RefSeq" id="WP_122917128.1">
    <property type="nucleotide sequence ID" value="NZ_RHHQ01000006.1"/>
</dbReference>
<dbReference type="OrthoDB" id="34294at2"/>
<organism evidence="5 6">
    <name type="scientific">Brevibacillus fluminis</name>
    <dbReference type="NCBI Taxonomy" id="511487"/>
    <lineage>
        <taxon>Bacteria</taxon>
        <taxon>Bacillati</taxon>
        <taxon>Bacillota</taxon>
        <taxon>Bacilli</taxon>
        <taxon>Bacillales</taxon>
        <taxon>Paenibacillaceae</taxon>
        <taxon>Brevibacillus</taxon>
    </lineage>
</organism>
<accession>A0A3M8DUW3</accession>
<dbReference type="Proteomes" id="UP000271031">
    <property type="component" value="Unassembled WGS sequence"/>
</dbReference>
<dbReference type="EMBL" id="RHHQ01000006">
    <property type="protein sequence ID" value="RNB91275.1"/>
    <property type="molecule type" value="Genomic_DNA"/>
</dbReference>
<dbReference type="GO" id="GO:0043565">
    <property type="term" value="F:sequence-specific DNA binding"/>
    <property type="evidence" value="ECO:0007669"/>
    <property type="project" value="InterPro"/>
</dbReference>
<keyword evidence="3" id="KW-0804">Transcription</keyword>
<protein>
    <submittedName>
        <fullName evidence="5">Lrp/AsnC family transcriptional regulator</fullName>
    </submittedName>
</protein>
<dbReference type="CDD" id="cd00090">
    <property type="entry name" value="HTH_ARSR"/>
    <property type="match status" value="1"/>
</dbReference>
<comment type="caution">
    <text evidence="5">The sequence shown here is derived from an EMBL/GenBank/DDBJ whole genome shotgun (WGS) entry which is preliminary data.</text>
</comment>
<keyword evidence="1" id="KW-0805">Transcription regulation</keyword>
<dbReference type="Gene3D" id="1.10.10.10">
    <property type="entry name" value="Winged helix-like DNA-binding domain superfamily/Winged helix DNA-binding domain"/>
    <property type="match status" value="1"/>
</dbReference>
<dbReference type="PRINTS" id="PR00033">
    <property type="entry name" value="HTHASNC"/>
</dbReference>
<dbReference type="PANTHER" id="PTHR30154">
    <property type="entry name" value="LEUCINE-RESPONSIVE REGULATORY PROTEIN"/>
    <property type="match status" value="1"/>
</dbReference>
<evidence type="ECO:0000256" key="3">
    <source>
        <dbReference type="ARBA" id="ARBA00023163"/>
    </source>
</evidence>
<dbReference type="Pfam" id="PF13404">
    <property type="entry name" value="HTH_AsnC-type"/>
    <property type="match status" value="1"/>
</dbReference>
<evidence type="ECO:0000313" key="5">
    <source>
        <dbReference type="EMBL" id="RNB91275.1"/>
    </source>
</evidence>
<proteinExistence type="predicted"/>
<dbReference type="SMART" id="SM00344">
    <property type="entry name" value="HTH_ASNC"/>
    <property type="match status" value="1"/>
</dbReference>
<dbReference type="GO" id="GO:0005829">
    <property type="term" value="C:cytosol"/>
    <property type="evidence" value="ECO:0007669"/>
    <property type="project" value="TreeGrafter"/>
</dbReference>
<dbReference type="InterPro" id="IPR036388">
    <property type="entry name" value="WH-like_DNA-bd_sf"/>
</dbReference>
<evidence type="ECO:0000259" key="4">
    <source>
        <dbReference type="PROSITE" id="PS50956"/>
    </source>
</evidence>
<reference evidence="5 6" key="1">
    <citation type="submission" date="2018-10" db="EMBL/GenBank/DDBJ databases">
        <title>Phylogenomics of Brevibacillus.</title>
        <authorList>
            <person name="Dunlap C."/>
        </authorList>
    </citation>
    <scope>NUCLEOTIDE SEQUENCE [LARGE SCALE GENOMIC DNA]</scope>
    <source>
        <strain evidence="5 6">JCM 15716</strain>
    </source>
</reference>
<feature type="domain" description="HTH asnC-type" evidence="4">
    <location>
        <begin position="1"/>
        <end position="62"/>
    </location>
</feature>
<dbReference type="InterPro" id="IPR011008">
    <property type="entry name" value="Dimeric_a/b-barrel"/>
</dbReference>
<dbReference type="PANTHER" id="PTHR30154:SF34">
    <property type="entry name" value="TRANSCRIPTIONAL REGULATOR AZLB"/>
    <property type="match status" value="1"/>
</dbReference>
<evidence type="ECO:0000256" key="1">
    <source>
        <dbReference type="ARBA" id="ARBA00023015"/>
    </source>
</evidence>
<sequence>MDEVDQRIVELLRANSRMSSSEISKRVHLSVPAVAERIRKLEERQIIQSFTVKLNREKLGQTLIAYIFVSIERPEHISGFKEHVLQNSAVLECHHLAGEYDYLLKVATAGTSGLETLISRELKGIPGLVKTNTIITLSSVKEEG</sequence>
<dbReference type="AlphaFoldDB" id="A0A3M8DUW3"/>
<dbReference type="InterPro" id="IPR000485">
    <property type="entry name" value="AsnC-type_HTH_dom"/>
</dbReference>